<name>A0A0D2AAJ5_9PEZI</name>
<proteinExistence type="predicted"/>
<dbReference type="Proteomes" id="UP000053259">
    <property type="component" value="Unassembled WGS sequence"/>
</dbReference>
<keyword evidence="4" id="KW-1185">Reference proteome</keyword>
<keyword evidence="2" id="KW-1133">Transmembrane helix</keyword>
<feature type="transmembrane region" description="Helical" evidence="2">
    <location>
        <begin position="319"/>
        <end position="337"/>
    </location>
</feature>
<feature type="region of interest" description="Disordered" evidence="1">
    <location>
        <begin position="135"/>
        <end position="189"/>
    </location>
</feature>
<feature type="compositionally biased region" description="Polar residues" evidence="1">
    <location>
        <begin position="155"/>
        <end position="172"/>
    </location>
</feature>
<gene>
    <name evidence="3" type="ORF">PV09_05099</name>
</gene>
<dbReference type="STRING" id="253628.A0A0D2AAJ5"/>
<keyword evidence="2" id="KW-0472">Membrane</keyword>
<dbReference type="OrthoDB" id="1045822at2759"/>
<evidence type="ECO:0000313" key="4">
    <source>
        <dbReference type="Proteomes" id="UP000053259"/>
    </source>
</evidence>
<feature type="region of interest" description="Disordered" evidence="1">
    <location>
        <begin position="1"/>
        <end position="47"/>
    </location>
</feature>
<dbReference type="PANTHER" id="PTHR15907">
    <property type="entry name" value="DUF614 FAMILY PROTEIN-RELATED"/>
    <property type="match status" value="1"/>
</dbReference>
<dbReference type="AlphaFoldDB" id="A0A0D2AAJ5"/>
<evidence type="ECO:0000313" key="3">
    <source>
        <dbReference type="EMBL" id="KIW03798.1"/>
    </source>
</evidence>
<accession>A0A0D2AAJ5</accession>
<evidence type="ECO:0000256" key="2">
    <source>
        <dbReference type="SAM" id="Phobius"/>
    </source>
</evidence>
<sequence length="405" mass="44803">MYSGGYTSGRSPLSINTSNAEATPQGRDNRRFSYTETPIDAQPPAIFGRAQNFNPEQETLHEVVTPIDATGVDENHVQNSSSPMSGPYTIPPSASMSAIAQHQLAVPQQTSSPYGVPEPERPHPAFSIPVMTQGMQAETTSPRQQPRQPSQAAAYQTQHSHAFQPQVHNNPDAQVRQRDSAVPISTENDERYKLQLSTKSFPVQSDHVQVPYSPHCLTSPTHLVFTPDAPSGPNGMVPEMHQPGQITHPNMQNLSSSVSDKSPFIHSLCECNTDVCTCLTGLFFPCILDSKTAYRLERRSEKKDPTDLLGFSNCNCRCGLMAVFGLCGLCCIFPLTLRARIRHVYKLQGSFTRDVRDSCCCCCLCVAIQNEREVRDRENRIRQNAGPTMQYPSDSIRMTYTPGAR</sequence>
<dbReference type="HOGENOM" id="CLU_680080_0_0_1"/>
<dbReference type="NCBIfam" id="TIGR01571">
    <property type="entry name" value="A_thal_Cys_rich"/>
    <property type="match status" value="1"/>
</dbReference>
<dbReference type="InParanoid" id="A0A0D2AAJ5"/>
<dbReference type="Pfam" id="PF04749">
    <property type="entry name" value="PLAC8"/>
    <property type="match status" value="1"/>
</dbReference>
<protein>
    <submittedName>
        <fullName evidence="3">Uncharacterized protein</fullName>
    </submittedName>
</protein>
<dbReference type="VEuPathDB" id="FungiDB:PV09_05099"/>
<keyword evidence="2" id="KW-0812">Transmembrane</keyword>
<feature type="compositionally biased region" description="Polar residues" evidence="1">
    <location>
        <begin position="8"/>
        <end position="22"/>
    </location>
</feature>
<organism evidence="3 4">
    <name type="scientific">Verruconis gallopava</name>
    <dbReference type="NCBI Taxonomy" id="253628"/>
    <lineage>
        <taxon>Eukaryota</taxon>
        <taxon>Fungi</taxon>
        <taxon>Dikarya</taxon>
        <taxon>Ascomycota</taxon>
        <taxon>Pezizomycotina</taxon>
        <taxon>Dothideomycetes</taxon>
        <taxon>Pleosporomycetidae</taxon>
        <taxon>Venturiales</taxon>
        <taxon>Sympoventuriaceae</taxon>
        <taxon>Verruconis</taxon>
    </lineage>
</organism>
<dbReference type="InterPro" id="IPR006461">
    <property type="entry name" value="PLAC_motif_containing"/>
</dbReference>
<dbReference type="RefSeq" id="XP_016213667.1">
    <property type="nucleotide sequence ID" value="XM_016358566.1"/>
</dbReference>
<dbReference type="EMBL" id="KN847543">
    <property type="protein sequence ID" value="KIW03798.1"/>
    <property type="molecule type" value="Genomic_DNA"/>
</dbReference>
<evidence type="ECO:0000256" key="1">
    <source>
        <dbReference type="SAM" id="MobiDB-lite"/>
    </source>
</evidence>
<dbReference type="GeneID" id="27313072"/>
<feature type="compositionally biased region" description="Low complexity" evidence="1">
    <location>
        <begin position="141"/>
        <end position="154"/>
    </location>
</feature>
<reference evidence="3 4" key="1">
    <citation type="submission" date="2015-01" db="EMBL/GenBank/DDBJ databases">
        <title>The Genome Sequence of Ochroconis gallopava CBS43764.</title>
        <authorList>
            <consortium name="The Broad Institute Genomics Platform"/>
            <person name="Cuomo C."/>
            <person name="de Hoog S."/>
            <person name="Gorbushina A."/>
            <person name="Stielow B."/>
            <person name="Teixiera M."/>
            <person name="Abouelleil A."/>
            <person name="Chapman S.B."/>
            <person name="Priest M."/>
            <person name="Young S.K."/>
            <person name="Wortman J."/>
            <person name="Nusbaum C."/>
            <person name="Birren B."/>
        </authorList>
    </citation>
    <scope>NUCLEOTIDE SEQUENCE [LARGE SCALE GENOMIC DNA]</scope>
    <source>
        <strain evidence="3 4">CBS 43764</strain>
    </source>
</reference>